<dbReference type="Gene3D" id="2.40.30.10">
    <property type="entry name" value="Translation factors"/>
    <property type="match status" value="1"/>
</dbReference>
<dbReference type="Pfam" id="PF00009">
    <property type="entry name" value="GTP_EFTU"/>
    <property type="match status" value="1"/>
</dbReference>
<dbReference type="RefSeq" id="WP_343353908.1">
    <property type="nucleotide sequence ID" value="NZ_CP145316.1"/>
</dbReference>
<dbReference type="InterPro" id="IPR009000">
    <property type="entry name" value="Transl_B-barrel_sf"/>
</dbReference>
<dbReference type="InterPro" id="IPR036390">
    <property type="entry name" value="WH_DNA-bd_sf"/>
</dbReference>
<dbReference type="GO" id="GO:0003746">
    <property type="term" value="F:translation elongation factor activity"/>
    <property type="evidence" value="ECO:0007669"/>
    <property type="project" value="UniProtKB-KW"/>
</dbReference>
<comment type="subcellular location">
    <subcellularLocation>
        <location evidence="1">Cytoplasm</location>
    </subcellularLocation>
</comment>
<dbReference type="Pfam" id="PF25461">
    <property type="entry name" value="Beta-barrel_SelB"/>
    <property type="match status" value="1"/>
</dbReference>
<dbReference type="Gene3D" id="3.40.50.300">
    <property type="entry name" value="P-loop containing nucleotide triphosphate hydrolases"/>
    <property type="match status" value="1"/>
</dbReference>
<dbReference type="InterPro" id="IPR015191">
    <property type="entry name" value="SelB_WHD4"/>
</dbReference>
<dbReference type="SUPFAM" id="SSF50447">
    <property type="entry name" value="Translation proteins"/>
    <property type="match status" value="1"/>
</dbReference>
<organism evidence="6 7">
    <name type="scientific">Helicobacter mastomyrinus</name>
    <dbReference type="NCBI Taxonomy" id="287948"/>
    <lineage>
        <taxon>Bacteria</taxon>
        <taxon>Pseudomonadati</taxon>
        <taxon>Campylobacterota</taxon>
        <taxon>Epsilonproteobacteria</taxon>
        <taxon>Campylobacterales</taxon>
        <taxon>Helicobacteraceae</taxon>
        <taxon>Helicobacter</taxon>
    </lineage>
</organism>
<accession>A0ABZ3F5Z6</accession>
<dbReference type="InterPro" id="IPR036388">
    <property type="entry name" value="WH-like_DNA-bd_sf"/>
</dbReference>
<evidence type="ECO:0000256" key="2">
    <source>
        <dbReference type="ARBA" id="ARBA00022490"/>
    </source>
</evidence>
<keyword evidence="7" id="KW-1185">Reference proteome</keyword>
<dbReference type="InterPro" id="IPR027417">
    <property type="entry name" value="P-loop_NTPase"/>
</dbReference>
<dbReference type="Proteomes" id="UP001434737">
    <property type="component" value="Chromosome"/>
</dbReference>
<dbReference type="CDD" id="cd03696">
    <property type="entry name" value="SelB_II"/>
    <property type="match status" value="1"/>
</dbReference>
<dbReference type="SUPFAM" id="SSF52540">
    <property type="entry name" value="P-loop containing nucleoside triphosphate hydrolases"/>
    <property type="match status" value="1"/>
</dbReference>
<dbReference type="PANTHER" id="PTHR43721:SF11">
    <property type="entry name" value="SELENOCYSTEINE-SPECIFIC ELONGATION FACTOR"/>
    <property type="match status" value="1"/>
</dbReference>
<evidence type="ECO:0000259" key="5">
    <source>
        <dbReference type="PROSITE" id="PS51722"/>
    </source>
</evidence>
<keyword evidence="4" id="KW-0342">GTP-binding</keyword>
<dbReference type="EMBL" id="CP145316">
    <property type="protein sequence ID" value="XAM18596.1"/>
    <property type="molecule type" value="Genomic_DNA"/>
</dbReference>
<dbReference type="CDD" id="cd04171">
    <property type="entry name" value="SelB"/>
    <property type="match status" value="1"/>
</dbReference>
<dbReference type="PANTHER" id="PTHR43721">
    <property type="entry name" value="ELONGATION FACTOR TU-RELATED"/>
    <property type="match status" value="1"/>
</dbReference>
<keyword evidence="2" id="KW-0963">Cytoplasm</keyword>
<gene>
    <name evidence="6" type="primary">selB</name>
    <name evidence="6" type="ORF">V3I05_02640</name>
</gene>
<evidence type="ECO:0000256" key="1">
    <source>
        <dbReference type="ARBA" id="ARBA00004496"/>
    </source>
</evidence>
<dbReference type="SUPFAM" id="SSF46785">
    <property type="entry name" value="Winged helix' DNA-binding domain"/>
    <property type="match status" value="1"/>
</dbReference>
<proteinExistence type="predicted"/>
<evidence type="ECO:0000313" key="6">
    <source>
        <dbReference type="EMBL" id="XAM18596.1"/>
    </source>
</evidence>
<dbReference type="NCBIfam" id="TIGR00475">
    <property type="entry name" value="selB"/>
    <property type="match status" value="1"/>
</dbReference>
<dbReference type="InterPro" id="IPR050055">
    <property type="entry name" value="EF-Tu_GTPase"/>
</dbReference>
<keyword evidence="4" id="KW-0547">Nucleotide-binding</keyword>
<dbReference type="Gene3D" id="1.10.10.10">
    <property type="entry name" value="Winged helix-like DNA-binding domain superfamily/Winged helix DNA-binding domain"/>
    <property type="match status" value="1"/>
</dbReference>
<feature type="domain" description="Tr-type G" evidence="5">
    <location>
        <begin position="3"/>
        <end position="182"/>
    </location>
</feature>
<reference evidence="6 7" key="1">
    <citation type="submission" date="2024-02" db="EMBL/GenBank/DDBJ databases">
        <title>Genome and pathogenicity analysis of Helicobacter mastomyrinus isolated from mice.</title>
        <authorList>
            <person name="Zhu L."/>
        </authorList>
    </citation>
    <scope>NUCLEOTIDE SEQUENCE [LARGE SCALE GENOMIC DNA]</scope>
    <source>
        <strain evidence="6 7">Hm-17</strain>
    </source>
</reference>
<sequence length="634" mass="70941">MQDNDIIVGLGGHIDHGKTTLIKALNGFDGDNLKEEKQRGITLDLSFSSLPLPARNVAFIDVPGHEKLVKNMIAGTFGIDVLLLVIAANEGIMPQTLEHIKIADMLGIRTCICVITKIDKLTSPSTQLPLLESHIAKLFIQSDIKLYSCIALSLHPKADKIENTQALEALKEVLDNVPKPQRADFGMFVYYIDRSFTIKGAGCVVTGSVLSGQCAPNDKLYAYHIHKEVSVRGIQIHDKDAPLATPSHRVALNLTQVKHNELKRGFLVAPKGYLRGFNSVDVAIFGDVKHNATYQCYIGSTKLNGKVQILESSPISAHSFGSKPLILATLKCDEPIFGIFSQRFVLRNDEGALGGGVILNPIIDPIKKSTKITLLKALAQRDFHQAFTLLTRIHKKGFGLVSSTQRFNLSHVQSCEIATSIDSIFVDEKSLTLYPLSQIESIKTAIIDIFTRNKYALLSAQSLSLKHKWASLALAQRALDELLDEGQIIHKNGLYLSCWNETKDIRIYVEDVLFDTLIKQHFTPLAPYNIYDALDIDRKMGDNALKSLSLSKKIVRLSHNFFIATTALTQMNALMREIITKQGYVDVNNLRKRTHLSRKYLIGYLEYLDKFDDIECIDNKRFYKYIKPHNEVEQ</sequence>
<evidence type="ECO:0000256" key="4">
    <source>
        <dbReference type="ARBA" id="ARBA00023134"/>
    </source>
</evidence>
<keyword evidence="3" id="KW-0648">Protein biosynthesis</keyword>
<dbReference type="Pfam" id="PF09107">
    <property type="entry name" value="WHD_3rd_SelB"/>
    <property type="match status" value="1"/>
</dbReference>
<protein>
    <submittedName>
        <fullName evidence="6">Selenocysteine-specific translation elongation factor</fullName>
    </submittedName>
</protein>
<dbReference type="InterPro" id="IPR000795">
    <property type="entry name" value="T_Tr_GTP-bd_dom"/>
</dbReference>
<dbReference type="PROSITE" id="PS51722">
    <property type="entry name" value="G_TR_2"/>
    <property type="match status" value="1"/>
</dbReference>
<evidence type="ECO:0000256" key="3">
    <source>
        <dbReference type="ARBA" id="ARBA00022917"/>
    </source>
</evidence>
<evidence type="ECO:0000313" key="7">
    <source>
        <dbReference type="Proteomes" id="UP001434737"/>
    </source>
</evidence>
<dbReference type="InterPro" id="IPR004535">
    <property type="entry name" value="Transl_elong_SelB"/>
</dbReference>
<keyword evidence="6" id="KW-0251">Elongation factor</keyword>
<name>A0ABZ3F5Z6_9HELI</name>
<dbReference type="InterPro" id="IPR057335">
    <property type="entry name" value="Beta-barrel_SelB"/>
</dbReference>